<evidence type="ECO:0000313" key="2">
    <source>
        <dbReference type="Proteomes" id="UP000320055"/>
    </source>
</evidence>
<proteinExistence type="predicted"/>
<reference evidence="1 2" key="1">
    <citation type="submission" date="2019-01" db="EMBL/GenBank/DDBJ databases">
        <authorList>
            <person name="Brito A."/>
        </authorList>
    </citation>
    <scope>NUCLEOTIDE SEQUENCE [LARGE SCALE GENOMIC DNA]</scope>
    <source>
        <strain evidence="1">1</strain>
    </source>
</reference>
<accession>A0A563VMS3</accession>
<dbReference type="RefSeq" id="WP_144864211.1">
    <property type="nucleotide sequence ID" value="NZ_LR213778.1"/>
</dbReference>
<sequence>MKTHTEYLYSFSNASLTLKVIEHLRDRCQSMLNSVAVINLIDRWLIKIKLKDSIGVNRVKNLQAFLNELGFPYQPTPIITIALARLEIGESPVKIMNRYKVVIVAYGKPEKEEIEIFREQIVEKLGYCPQNMA</sequence>
<gene>
    <name evidence="1" type="ORF">H1P_160006</name>
</gene>
<organism evidence="1 2">
    <name type="scientific">Hyella patelloides LEGE 07179</name>
    <dbReference type="NCBI Taxonomy" id="945734"/>
    <lineage>
        <taxon>Bacteria</taxon>
        <taxon>Bacillati</taxon>
        <taxon>Cyanobacteriota</taxon>
        <taxon>Cyanophyceae</taxon>
        <taxon>Pleurocapsales</taxon>
        <taxon>Hyellaceae</taxon>
        <taxon>Hyella</taxon>
    </lineage>
</organism>
<dbReference type="OrthoDB" id="582548at2"/>
<dbReference type="Proteomes" id="UP000320055">
    <property type="component" value="Unassembled WGS sequence"/>
</dbReference>
<dbReference type="AlphaFoldDB" id="A0A563VMS3"/>
<dbReference type="EMBL" id="CAACVJ010000068">
    <property type="protein sequence ID" value="VEP12667.1"/>
    <property type="molecule type" value="Genomic_DNA"/>
</dbReference>
<protein>
    <submittedName>
        <fullName evidence="1">Uncharacterized protein</fullName>
    </submittedName>
</protein>
<keyword evidence="2" id="KW-1185">Reference proteome</keyword>
<evidence type="ECO:0000313" key="1">
    <source>
        <dbReference type="EMBL" id="VEP12667.1"/>
    </source>
</evidence>
<name>A0A563VMS3_9CYAN</name>